<keyword evidence="4 6" id="KW-1133">Transmembrane helix</keyword>
<organism evidence="9 10">
    <name type="scientific">Methylomarinum roseum</name>
    <dbReference type="NCBI Taxonomy" id="3067653"/>
    <lineage>
        <taxon>Bacteria</taxon>
        <taxon>Pseudomonadati</taxon>
        <taxon>Pseudomonadota</taxon>
        <taxon>Gammaproteobacteria</taxon>
        <taxon>Methylococcales</taxon>
        <taxon>Methylococcaceae</taxon>
        <taxon>Methylomarinum</taxon>
    </lineage>
</organism>
<keyword evidence="3 6" id="KW-0812">Transmembrane</keyword>
<evidence type="ECO:0000256" key="6">
    <source>
        <dbReference type="SAM" id="Phobius"/>
    </source>
</evidence>
<sequence>MSLLNKASRNFLYRHPWQLGLALLGITLGVAVVVSIDLTLDSSLNAFIQTTRTLSGKASHRISASAGGLDEKLYTRLRVKHGIHGLTPVIEGYVAAVADPDTLLKVHAFDPLTASRLQSDWQQQNTATYGRGLMTEPNSVLISRRTAAKFGVKIGEHFVIESRDKRHELTVLGWLPEDESVAGELLDNLLITDIATAQEILGMIGKLSAIHVYSKADQDQRLKRIKQYLPNDVLLIPLENQQASLRQMTQAFSLNLTALGMLSLLVGMFLIYNTMTFLVIQRRRLIGCLRAMGVTRRQVFRLMLSEALWLGLIGTTLGIALGIMLGHGLLRLVAGTVNLFYFHVDQTALLISPQQIGKAVVLGIAATLLAVLAPAWEATRHSPRLTLARSQLESSMHRLLLSAAGLAVLLLMSSAALVLWTDQAVLPGLISIFLMLFGFALLMPSATYGLMRLLEKALPQTSGVLIRLPARMVRAEISRTGLAIATLMIAVAAAIGMDLMIGSFRQTVSDWLQTSLRADLYVSVAGNDEAADKARQDRRLRDQLAALPDVARLSSVLRTQLFVGEQRTRVSVFELNEQAKQGFIFKQQIPDVWKAFNRQDTIFVTEPYAYHHHVHLGDKLKLRTADGEQTVKVIAIYADYSGDQGHLTMSRDIYRQYWPDLGYSGIGIYARPEADRQQLEARINALLKPYQTVNSEKAIYRTSMQMFARTFKITETLRWLAATIAFIGVFSALMALQFERTRQLGVLRAIGMTPWQIARLIATETGLLGLLAGLMALPVGLLMAYVLITVVYKRSFGWTLTLHWDAQVLAQGMLLALMAALLAGVLPAIKMARTRPAEALRNE</sequence>
<dbReference type="RefSeq" id="WP_349431179.1">
    <property type="nucleotide sequence ID" value="NZ_CP157743.1"/>
</dbReference>
<evidence type="ECO:0000256" key="4">
    <source>
        <dbReference type="ARBA" id="ARBA00022989"/>
    </source>
</evidence>
<accession>A0AAU7NQJ1</accession>
<feature type="transmembrane region" description="Helical" evidence="6">
    <location>
        <begin position="256"/>
        <end position="280"/>
    </location>
</feature>
<keyword evidence="2" id="KW-1003">Cell membrane</keyword>
<evidence type="ECO:0000256" key="2">
    <source>
        <dbReference type="ARBA" id="ARBA00022475"/>
    </source>
</evidence>
<reference evidence="9 10" key="1">
    <citation type="journal article" date="2024" name="Microbiology">
        <title>Methylomarinum rosea sp. nov., a novel halophilic methanotrophic bacterium from the hypersaline Lake Elton.</title>
        <authorList>
            <person name="Suleimanov R.Z."/>
            <person name="Oshkin I.Y."/>
            <person name="Danilova O.V."/>
            <person name="Suzina N.E."/>
            <person name="Dedysh S.N."/>
        </authorList>
    </citation>
    <scope>NUCLEOTIDE SEQUENCE [LARGE SCALE GENOMIC DNA]</scope>
    <source>
        <strain evidence="9 10">Ch1-1</strain>
    </source>
</reference>
<feature type="transmembrane region" description="Helical" evidence="6">
    <location>
        <begin position="307"/>
        <end position="330"/>
    </location>
</feature>
<dbReference type="Pfam" id="PF12704">
    <property type="entry name" value="MacB_PCD"/>
    <property type="match status" value="2"/>
</dbReference>
<dbReference type="KEGG" id="mech:Q9L42_012695"/>
<protein>
    <submittedName>
        <fullName evidence="9">FtsX-like permease family protein</fullName>
    </submittedName>
</protein>
<feature type="domain" description="ABC3 transporter permease C-terminal" evidence="7">
    <location>
        <begin position="260"/>
        <end position="383"/>
    </location>
</feature>
<feature type="domain" description="ABC3 transporter permease C-terminal" evidence="7">
    <location>
        <begin position="720"/>
        <end position="835"/>
    </location>
</feature>
<name>A0AAU7NQJ1_9GAMM</name>
<feature type="transmembrane region" description="Helical" evidence="6">
    <location>
        <begin position="359"/>
        <end position="378"/>
    </location>
</feature>
<feature type="transmembrane region" description="Helical" evidence="6">
    <location>
        <begin position="767"/>
        <end position="788"/>
    </location>
</feature>
<evidence type="ECO:0000256" key="5">
    <source>
        <dbReference type="ARBA" id="ARBA00023136"/>
    </source>
</evidence>
<dbReference type="InterPro" id="IPR025857">
    <property type="entry name" value="MacB_PCD"/>
</dbReference>
<evidence type="ECO:0000259" key="8">
    <source>
        <dbReference type="Pfam" id="PF12704"/>
    </source>
</evidence>
<feature type="domain" description="MacB-like periplasmic core" evidence="8">
    <location>
        <begin position="480"/>
        <end position="685"/>
    </location>
</feature>
<feature type="transmembrane region" description="Helical" evidence="6">
    <location>
        <begin position="808"/>
        <end position="829"/>
    </location>
</feature>
<dbReference type="Pfam" id="PF02687">
    <property type="entry name" value="FtsX"/>
    <property type="match status" value="2"/>
</dbReference>
<dbReference type="PANTHER" id="PTHR30287:SF2">
    <property type="entry name" value="BLL1001 PROTEIN"/>
    <property type="match status" value="1"/>
</dbReference>
<evidence type="ECO:0000313" key="10">
    <source>
        <dbReference type="Proteomes" id="UP001225378"/>
    </source>
</evidence>
<dbReference type="InterPro" id="IPR003838">
    <property type="entry name" value="ABC3_permease_C"/>
</dbReference>
<keyword evidence="10" id="KW-1185">Reference proteome</keyword>
<feature type="transmembrane region" description="Helical" evidence="6">
    <location>
        <begin position="399"/>
        <end position="420"/>
    </location>
</feature>
<evidence type="ECO:0000256" key="3">
    <source>
        <dbReference type="ARBA" id="ARBA00022692"/>
    </source>
</evidence>
<evidence type="ECO:0000256" key="1">
    <source>
        <dbReference type="ARBA" id="ARBA00004651"/>
    </source>
</evidence>
<dbReference type="InterPro" id="IPR038766">
    <property type="entry name" value="Membrane_comp_ABC_pdt"/>
</dbReference>
<dbReference type="AlphaFoldDB" id="A0AAU7NQJ1"/>
<evidence type="ECO:0000313" key="9">
    <source>
        <dbReference type="EMBL" id="XBS19224.1"/>
    </source>
</evidence>
<dbReference type="EMBL" id="CP157743">
    <property type="protein sequence ID" value="XBS19224.1"/>
    <property type="molecule type" value="Genomic_DNA"/>
</dbReference>
<keyword evidence="5 6" id="KW-0472">Membrane</keyword>
<proteinExistence type="predicted"/>
<feature type="transmembrane region" description="Helical" evidence="6">
    <location>
        <begin position="719"/>
        <end position="738"/>
    </location>
</feature>
<gene>
    <name evidence="9" type="ORF">Q9L42_012695</name>
</gene>
<feature type="transmembrane region" description="Helical" evidence="6">
    <location>
        <begin position="481"/>
        <end position="504"/>
    </location>
</feature>
<feature type="domain" description="MacB-like periplasmic core" evidence="8">
    <location>
        <begin position="20"/>
        <end position="220"/>
    </location>
</feature>
<feature type="transmembrane region" description="Helical" evidence="6">
    <location>
        <begin position="426"/>
        <end position="450"/>
    </location>
</feature>
<dbReference type="GO" id="GO:0005886">
    <property type="term" value="C:plasma membrane"/>
    <property type="evidence" value="ECO:0007669"/>
    <property type="project" value="UniProtKB-SubCell"/>
</dbReference>
<evidence type="ECO:0000259" key="7">
    <source>
        <dbReference type="Pfam" id="PF02687"/>
    </source>
</evidence>
<comment type="subcellular location">
    <subcellularLocation>
        <location evidence="1">Cell membrane</location>
        <topology evidence="1">Multi-pass membrane protein</topology>
    </subcellularLocation>
</comment>
<dbReference type="PANTHER" id="PTHR30287">
    <property type="entry name" value="MEMBRANE COMPONENT OF PREDICTED ABC SUPERFAMILY METABOLITE UPTAKE TRANSPORTER"/>
    <property type="match status" value="1"/>
</dbReference>
<dbReference type="Proteomes" id="UP001225378">
    <property type="component" value="Chromosome"/>
</dbReference>